<reference evidence="13" key="1">
    <citation type="submission" date="2018-11" db="EMBL/GenBank/DDBJ databases">
        <authorList>
            <consortium name="Pathogen Informatics"/>
        </authorList>
    </citation>
    <scope>NUCLEOTIDE SEQUENCE</scope>
</reference>
<proteinExistence type="predicted"/>
<keyword evidence="3 11" id="KW-0812">Transmembrane</keyword>
<dbReference type="SMART" id="SM00408">
    <property type="entry name" value="IGc2"/>
    <property type="match status" value="1"/>
</dbReference>
<sequence>MDWNQLSVIHRDAFSRTPRLSRLSLRSNFLRLSEASFHPEAVAHLTGLIHLDLSHNPIDVLPNHFFQPIGSTLRVLIVAYSLAAIGQHSAALDEDTTTTAAAAAMLVDGKFGLTVEPYSLVGLHQLERLDLSHNGLVGLPEEVEASLSAMRLGNLSLHGNPWHCDCRLRWLQRWVTERPGRVGYRASLAQLLFHLAGGVGNGDGDGGGVGGDSEVGVFWGSGDSEASFLAGGLRANRSLPLELVEPVCSSPGRLAGRPLFSGPAARSDAAPPGLASPIQPTELACPPELRLPPSPAGSGSTSTSTSTTIGGGLIRARQGHNVSFTCAFFADPQADVVWFKERVRVQAHWPRMQASQSQGRSALGTLTLLRVEPADAGNWVCLVANSLGSVNATFRLVVSPRPDASLLDRLMAWARGLNTSVALKYTGMMAAGLIVLLVLLGCLVYGLSGRRSAAASSLFARPHLPPPLTGRNANADANVDGEEAKKRLPNGHTLLKGTAK</sequence>
<dbReference type="CDD" id="cd00096">
    <property type="entry name" value="Ig"/>
    <property type="match status" value="1"/>
</dbReference>
<keyword evidence="9" id="KW-0325">Glycoprotein</keyword>
<name>A0A448X3K9_9PLAT</name>
<dbReference type="InterPro" id="IPR001611">
    <property type="entry name" value="Leu-rich_rpt"/>
</dbReference>
<dbReference type="InterPro" id="IPR013098">
    <property type="entry name" value="Ig_I-set"/>
</dbReference>
<comment type="caution">
    <text evidence="13">The sequence shown here is derived from an EMBL/GenBank/DDBJ whole genome shotgun (WGS) entry which is preliminary data.</text>
</comment>
<dbReference type="EMBL" id="CAAALY010087077">
    <property type="protein sequence ID" value="VEL27405.1"/>
    <property type="molecule type" value="Genomic_DNA"/>
</dbReference>
<evidence type="ECO:0000256" key="8">
    <source>
        <dbReference type="ARBA" id="ARBA00023157"/>
    </source>
</evidence>
<evidence type="ECO:0000256" key="9">
    <source>
        <dbReference type="ARBA" id="ARBA00023180"/>
    </source>
</evidence>
<dbReference type="SMART" id="SM00082">
    <property type="entry name" value="LRRCT"/>
    <property type="match status" value="1"/>
</dbReference>
<dbReference type="PANTHER" id="PTHR24369:SF210">
    <property type="entry name" value="CHAOPTIN-RELATED"/>
    <property type="match status" value="1"/>
</dbReference>
<gene>
    <name evidence="13" type="ORF">PXEA_LOCUS20845</name>
</gene>
<dbReference type="InterPro" id="IPR013783">
    <property type="entry name" value="Ig-like_fold"/>
</dbReference>
<keyword evidence="4" id="KW-0732">Signal</keyword>
<dbReference type="SMART" id="SM00409">
    <property type="entry name" value="IG"/>
    <property type="match status" value="1"/>
</dbReference>
<evidence type="ECO:0000256" key="2">
    <source>
        <dbReference type="ARBA" id="ARBA00022614"/>
    </source>
</evidence>
<dbReference type="Pfam" id="PF00560">
    <property type="entry name" value="LRR_1"/>
    <property type="match status" value="1"/>
</dbReference>
<dbReference type="InterPro" id="IPR003598">
    <property type="entry name" value="Ig_sub2"/>
</dbReference>
<dbReference type="PROSITE" id="PS50835">
    <property type="entry name" value="IG_LIKE"/>
    <property type="match status" value="1"/>
</dbReference>
<keyword evidence="8" id="KW-1015">Disulfide bond</keyword>
<keyword evidence="14" id="KW-1185">Reference proteome</keyword>
<dbReference type="Gene3D" id="2.60.40.10">
    <property type="entry name" value="Immunoglobulins"/>
    <property type="match status" value="1"/>
</dbReference>
<dbReference type="Gene3D" id="3.80.10.10">
    <property type="entry name" value="Ribonuclease Inhibitor"/>
    <property type="match status" value="2"/>
</dbReference>
<dbReference type="PANTHER" id="PTHR24369">
    <property type="entry name" value="ANTIGEN BSP, PUTATIVE-RELATED"/>
    <property type="match status" value="1"/>
</dbReference>
<dbReference type="InterPro" id="IPR003599">
    <property type="entry name" value="Ig_sub"/>
</dbReference>
<dbReference type="InterPro" id="IPR036179">
    <property type="entry name" value="Ig-like_dom_sf"/>
</dbReference>
<dbReference type="Proteomes" id="UP000784294">
    <property type="component" value="Unassembled WGS sequence"/>
</dbReference>
<dbReference type="PROSITE" id="PS51450">
    <property type="entry name" value="LRR"/>
    <property type="match status" value="2"/>
</dbReference>
<evidence type="ECO:0000256" key="7">
    <source>
        <dbReference type="ARBA" id="ARBA00023136"/>
    </source>
</evidence>
<dbReference type="InterPro" id="IPR007110">
    <property type="entry name" value="Ig-like_dom"/>
</dbReference>
<dbReference type="InterPro" id="IPR000483">
    <property type="entry name" value="Cys-rich_flank_reg_C"/>
</dbReference>
<feature type="transmembrane region" description="Helical" evidence="11">
    <location>
        <begin position="425"/>
        <end position="447"/>
    </location>
</feature>
<dbReference type="Pfam" id="PF13855">
    <property type="entry name" value="LRR_8"/>
    <property type="match status" value="1"/>
</dbReference>
<dbReference type="InterPro" id="IPR003591">
    <property type="entry name" value="Leu-rich_rpt_typical-subtyp"/>
</dbReference>
<evidence type="ECO:0000256" key="3">
    <source>
        <dbReference type="ARBA" id="ARBA00022692"/>
    </source>
</evidence>
<dbReference type="GO" id="GO:0005886">
    <property type="term" value="C:plasma membrane"/>
    <property type="evidence" value="ECO:0007669"/>
    <property type="project" value="TreeGrafter"/>
</dbReference>
<evidence type="ECO:0000259" key="12">
    <source>
        <dbReference type="PROSITE" id="PS50835"/>
    </source>
</evidence>
<evidence type="ECO:0000256" key="10">
    <source>
        <dbReference type="SAM" id="MobiDB-lite"/>
    </source>
</evidence>
<organism evidence="13 14">
    <name type="scientific">Protopolystoma xenopodis</name>
    <dbReference type="NCBI Taxonomy" id="117903"/>
    <lineage>
        <taxon>Eukaryota</taxon>
        <taxon>Metazoa</taxon>
        <taxon>Spiralia</taxon>
        <taxon>Lophotrochozoa</taxon>
        <taxon>Platyhelminthes</taxon>
        <taxon>Monogenea</taxon>
        <taxon>Polyopisthocotylea</taxon>
        <taxon>Polystomatidea</taxon>
        <taxon>Polystomatidae</taxon>
        <taxon>Protopolystoma</taxon>
    </lineage>
</organism>
<evidence type="ECO:0000313" key="14">
    <source>
        <dbReference type="Proteomes" id="UP000784294"/>
    </source>
</evidence>
<evidence type="ECO:0000256" key="1">
    <source>
        <dbReference type="ARBA" id="ARBA00004167"/>
    </source>
</evidence>
<evidence type="ECO:0000256" key="4">
    <source>
        <dbReference type="ARBA" id="ARBA00022729"/>
    </source>
</evidence>
<dbReference type="SUPFAM" id="SSF48726">
    <property type="entry name" value="Immunoglobulin"/>
    <property type="match status" value="1"/>
</dbReference>
<dbReference type="AlphaFoldDB" id="A0A448X3K9"/>
<feature type="non-terminal residue" evidence="13">
    <location>
        <position position="500"/>
    </location>
</feature>
<dbReference type="SMART" id="SM00369">
    <property type="entry name" value="LRR_TYP"/>
    <property type="match status" value="2"/>
</dbReference>
<keyword evidence="6 11" id="KW-1133">Transmembrane helix</keyword>
<dbReference type="InterPro" id="IPR050541">
    <property type="entry name" value="LRR_TM_domain-containing"/>
</dbReference>
<evidence type="ECO:0000313" key="13">
    <source>
        <dbReference type="EMBL" id="VEL27405.1"/>
    </source>
</evidence>
<keyword evidence="7 11" id="KW-0472">Membrane</keyword>
<protein>
    <recommendedName>
        <fullName evidence="12">Ig-like domain-containing protein</fullName>
    </recommendedName>
</protein>
<feature type="region of interest" description="Disordered" evidence="10">
    <location>
        <begin position="259"/>
        <end position="311"/>
    </location>
</feature>
<dbReference type="InterPro" id="IPR032675">
    <property type="entry name" value="LRR_dom_sf"/>
</dbReference>
<dbReference type="Pfam" id="PF07679">
    <property type="entry name" value="I-set"/>
    <property type="match status" value="1"/>
</dbReference>
<comment type="subcellular location">
    <subcellularLocation>
        <location evidence="1">Membrane</location>
        <topology evidence="1">Single-pass membrane protein</topology>
    </subcellularLocation>
</comment>
<evidence type="ECO:0000256" key="6">
    <source>
        <dbReference type="ARBA" id="ARBA00022989"/>
    </source>
</evidence>
<feature type="domain" description="Ig-like" evidence="12">
    <location>
        <begin position="287"/>
        <end position="399"/>
    </location>
</feature>
<dbReference type="OrthoDB" id="6287768at2759"/>
<evidence type="ECO:0000256" key="5">
    <source>
        <dbReference type="ARBA" id="ARBA00022737"/>
    </source>
</evidence>
<dbReference type="SUPFAM" id="SSF52058">
    <property type="entry name" value="L domain-like"/>
    <property type="match status" value="1"/>
</dbReference>
<evidence type="ECO:0000256" key="11">
    <source>
        <dbReference type="SAM" id="Phobius"/>
    </source>
</evidence>
<keyword evidence="2" id="KW-0433">Leucine-rich repeat</keyword>
<accession>A0A448X3K9</accession>
<feature type="compositionally biased region" description="Low complexity" evidence="10">
    <location>
        <begin position="297"/>
        <end position="308"/>
    </location>
</feature>
<keyword evidence="5" id="KW-0677">Repeat</keyword>